<keyword evidence="3" id="KW-0808">Transferase</keyword>
<accession>I4ECD8</accession>
<dbReference type="SUPFAM" id="SSF158997">
    <property type="entry name" value="Trm112p-like"/>
    <property type="match status" value="1"/>
</dbReference>
<reference evidence="3 4" key="1">
    <citation type="journal article" date="2012" name="ISME J.">
        <title>Nitrification expanded: discovery, physiology and genomics of a nitrite-oxidizing bacterium from the phylum Chloroflexi.</title>
        <authorList>
            <person name="Sorokin D.Y."/>
            <person name="Lucker S."/>
            <person name="Vejmelkova D."/>
            <person name="Kostrikina N.A."/>
            <person name="Kleerebezem R."/>
            <person name="Rijpstra W.I."/>
            <person name="Damste J.S."/>
            <person name="Le Paslier D."/>
            <person name="Muyzer G."/>
            <person name="Wagner M."/>
            <person name="van Loosdrecht M.C."/>
            <person name="Daims H."/>
        </authorList>
    </citation>
    <scope>NUCLEOTIDE SEQUENCE [LARGE SCALE GENOMIC DNA]</scope>
    <source>
        <strain evidence="4">none</strain>
    </source>
</reference>
<dbReference type="CDD" id="cd03801">
    <property type="entry name" value="GT4_PimA-like"/>
    <property type="match status" value="1"/>
</dbReference>
<dbReference type="AlphaFoldDB" id="I4ECD8"/>
<name>I4ECD8_9BACT</name>
<feature type="domain" description="Glycosyl transferase family 1" evidence="2">
    <location>
        <begin position="207"/>
        <end position="373"/>
    </location>
</feature>
<keyword evidence="4" id="KW-1185">Reference proteome</keyword>
<organism evidence="3 4">
    <name type="scientific">Nitrolancea hollandica Lb</name>
    <dbReference type="NCBI Taxonomy" id="1129897"/>
    <lineage>
        <taxon>Bacteria</taxon>
        <taxon>Pseudomonadati</taxon>
        <taxon>Thermomicrobiota</taxon>
        <taxon>Thermomicrobia</taxon>
        <taxon>Sphaerobacterales</taxon>
        <taxon>Sphaerobacterineae</taxon>
        <taxon>Sphaerobacteraceae</taxon>
        <taxon>Nitrolancea</taxon>
    </lineage>
</organism>
<dbReference type="OrthoDB" id="9797829at2"/>
<sequence>MSEMNSPRIAWFTPLRPVESGISLYNEELLPILAAAWAIDVYVDGYRPIHLSETGSLRVRPAREFRAVQCRRPYDAVVYQMGNSPAHAYMYETALEFPGVLVLHDTLLHHLIMAMLLKGRRVREYRALMERRYGSAGLEVAGRVLKGQVPASLFDFPLSEEIIDASRAVIVHSQASLDQVRSWSPGVSAYRVPMGIPIPAAIEQGAARRVLGLPEDQFILASVTHVNPYKRLDIVLRALRRLREDVPAHLLIAGTVSPLVPLQRMVALLGLEDAVDILGFVDDAQARLIVAAADVCVNLRYPTAGETSASLLRIMGSGRPVMVSDVGSFRELPDDAAIKVPVDALEEEMVLGLLRALSADATLRDTIGRNAREFVRREHSLAAMAAGYHQVLEQTLRQWLPEPPRREVAEALDLPDGQEIAPEDPLITAVATAMVDLGLRGDQRLQRNTAEALSEVGLGVGTIGGNPELMGQADERRRLVTSEQTKPISDELLEILACPVCKTAVRLEEQRLVCTSCGRRYRIEDGIPIMLVDEAELPKH</sequence>
<dbReference type="Gene3D" id="3.40.50.2000">
    <property type="entry name" value="Glycogen Phosphorylase B"/>
    <property type="match status" value="1"/>
</dbReference>
<gene>
    <name evidence="3" type="ORF">NITHO_1030004</name>
</gene>
<comment type="similarity">
    <text evidence="1">Belongs to the UPF0434 family.</text>
</comment>
<comment type="caution">
    <text evidence="3">The sequence shown here is derived from an EMBL/GenBank/DDBJ whole genome shotgun (WGS) entry which is preliminary data.</text>
</comment>
<dbReference type="PANTHER" id="PTHR12526">
    <property type="entry name" value="GLYCOSYLTRANSFERASE"/>
    <property type="match status" value="1"/>
</dbReference>
<dbReference type="Pfam" id="PF03966">
    <property type="entry name" value="Trm112p"/>
    <property type="match status" value="1"/>
</dbReference>
<proteinExistence type="inferred from homology"/>
<evidence type="ECO:0000313" key="3">
    <source>
        <dbReference type="EMBL" id="CCF82350.1"/>
    </source>
</evidence>
<dbReference type="InterPro" id="IPR001296">
    <property type="entry name" value="Glyco_trans_1"/>
</dbReference>
<dbReference type="Proteomes" id="UP000004221">
    <property type="component" value="Unassembled WGS sequence"/>
</dbReference>
<dbReference type="PANTHER" id="PTHR12526:SF636">
    <property type="entry name" value="BLL3647 PROTEIN"/>
    <property type="match status" value="1"/>
</dbReference>
<dbReference type="GO" id="GO:0016757">
    <property type="term" value="F:glycosyltransferase activity"/>
    <property type="evidence" value="ECO:0007669"/>
    <property type="project" value="InterPro"/>
</dbReference>
<dbReference type="Pfam" id="PF00534">
    <property type="entry name" value="Glycos_transf_1"/>
    <property type="match status" value="1"/>
</dbReference>
<dbReference type="InterPro" id="IPR005651">
    <property type="entry name" value="Trm112-like"/>
</dbReference>
<dbReference type="Gene3D" id="2.20.25.10">
    <property type="match status" value="1"/>
</dbReference>
<dbReference type="SUPFAM" id="SSF53756">
    <property type="entry name" value="UDP-Glycosyltransferase/glycogen phosphorylase"/>
    <property type="match status" value="1"/>
</dbReference>
<evidence type="ECO:0000259" key="2">
    <source>
        <dbReference type="Pfam" id="PF00534"/>
    </source>
</evidence>
<dbReference type="EMBL" id="CAGS01000006">
    <property type="protein sequence ID" value="CCF82350.1"/>
    <property type="molecule type" value="Genomic_DNA"/>
</dbReference>
<dbReference type="HAMAP" id="MF_01187">
    <property type="entry name" value="UPF0434"/>
    <property type="match status" value="1"/>
</dbReference>
<evidence type="ECO:0000313" key="4">
    <source>
        <dbReference type="Proteomes" id="UP000004221"/>
    </source>
</evidence>
<evidence type="ECO:0000256" key="1">
    <source>
        <dbReference type="HAMAP-Rule" id="MF_01187"/>
    </source>
</evidence>
<protein>
    <recommendedName>
        <fullName evidence="1">UPF0434 protein NITHO_1030004</fullName>
    </recommendedName>
</protein>